<accession>A0ABN2XM01</accession>
<proteinExistence type="predicted"/>
<organism evidence="2 3">
    <name type="scientific">Kitasatospora saccharophila</name>
    <dbReference type="NCBI Taxonomy" id="407973"/>
    <lineage>
        <taxon>Bacteria</taxon>
        <taxon>Bacillati</taxon>
        <taxon>Actinomycetota</taxon>
        <taxon>Actinomycetes</taxon>
        <taxon>Kitasatosporales</taxon>
        <taxon>Streptomycetaceae</taxon>
        <taxon>Kitasatospora</taxon>
    </lineage>
</organism>
<sequence>MARVSASSCRPRTRTETFTAPPLVHVTEGRCPVNAYSSRACPRATARSVWPLAVASTTCPALAVLPLSDLNYRPAEAR</sequence>
<reference evidence="2 3" key="1">
    <citation type="journal article" date="2019" name="Int. J. Syst. Evol. Microbiol.">
        <title>The Global Catalogue of Microorganisms (GCM) 10K type strain sequencing project: providing services to taxonomists for standard genome sequencing and annotation.</title>
        <authorList>
            <consortium name="The Broad Institute Genomics Platform"/>
            <consortium name="The Broad Institute Genome Sequencing Center for Infectious Disease"/>
            <person name="Wu L."/>
            <person name="Ma J."/>
        </authorList>
    </citation>
    <scope>NUCLEOTIDE SEQUENCE [LARGE SCALE GENOMIC DNA]</scope>
    <source>
        <strain evidence="2 3">JCM 14559</strain>
    </source>
</reference>
<keyword evidence="3" id="KW-1185">Reference proteome</keyword>
<protein>
    <submittedName>
        <fullName evidence="2">Uncharacterized protein</fullName>
    </submittedName>
</protein>
<feature type="region of interest" description="Disordered" evidence="1">
    <location>
        <begin position="1"/>
        <end position="20"/>
    </location>
</feature>
<gene>
    <name evidence="2" type="ORF">GCM10009759_59020</name>
</gene>
<feature type="compositionally biased region" description="Polar residues" evidence="1">
    <location>
        <begin position="1"/>
        <end position="10"/>
    </location>
</feature>
<comment type="caution">
    <text evidence="2">The sequence shown here is derived from an EMBL/GenBank/DDBJ whole genome shotgun (WGS) entry which is preliminary data.</text>
</comment>
<evidence type="ECO:0000256" key="1">
    <source>
        <dbReference type="SAM" id="MobiDB-lite"/>
    </source>
</evidence>
<evidence type="ECO:0000313" key="3">
    <source>
        <dbReference type="Proteomes" id="UP001500897"/>
    </source>
</evidence>
<dbReference type="EMBL" id="BAAANS010000049">
    <property type="protein sequence ID" value="GAA2114614.1"/>
    <property type="molecule type" value="Genomic_DNA"/>
</dbReference>
<evidence type="ECO:0000313" key="2">
    <source>
        <dbReference type="EMBL" id="GAA2114614.1"/>
    </source>
</evidence>
<dbReference type="Proteomes" id="UP001500897">
    <property type="component" value="Unassembled WGS sequence"/>
</dbReference>
<name>A0ABN2XM01_9ACTN</name>